<dbReference type="Proteomes" id="UP000050794">
    <property type="component" value="Unassembled WGS sequence"/>
</dbReference>
<name>A0A183U1J4_TOXCA</name>
<gene>
    <name evidence="1" type="ORF">TCNE_LOCUS2364</name>
</gene>
<evidence type="ECO:0000313" key="3">
    <source>
        <dbReference type="WBParaSite" id="TCNE_0000236401-mRNA-1"/>
    </source>
</evidence>
<sequence>MAISIRGFFSEYSFHAPMDYFLKPGKSIFSRPCKCQSDWKDHFCKKSASLPSICICRQFSDAGGSCQQFMTQCYCCFNQPGLYCNQLQCSKGQPEFGPKSNTTCVCHLPAFYPYHICTQEDLLGAIDTDNSVLLDWVCLLHFLSVNELAVHATKTPITFGQIIVAPFENALISYNGVL</sequence>
<protein>
    <submittedName>
        <fullName evidence="3">EGF-like domain-containing protein</fullName>
    </submittedName>
</protein>
<reference evidence="1 2" key="2">
    <citation type="submission" date="2018-11" db="EMBL/GenBank/DDBJ databases">
        <authorList>
            <consortium name="Pathogen Informatics"/>
        </authorList>
    </citation>
    <scope>NUCLEOTIDE SEQUENCE [LARGE SCALE GENOMIC DNA]</scope>
</reference>
<organism evidence="2 3">
    <name type="scientific">Toxocara canis</name>
    <name type="common">Canine roundworm</name>
    <dbReference type="NCBI Taxonomy" id="6265"/>
    <lineage>
        <taxon>Eukaryota</taxon>
        <taxon>Metazoa</taxon>
        <taxon>Ecdysozoa</taxon>
        <taxon>Nematoda</taxon>
        <taxon>Chromadorea</taxon>
        <taxon>Rhabditida</taxon>
        <taxon>Spirurina</taxon>
        <taxon>Ascaridomorpha</taxon>
        <taxon>Ascaridoidea</taxon>
        <taxon>Toxocaridae</taxon>
        <taxon>Toxocara</taxon>
    </lineage>
</organism>
<keyword evidence="2" id="KW-1185">Reference proteome</keyword>
<proteinExistence type="predicted"/>
<dbReference type="AlphaFoldDB" id="A0A183U1J4"/>
<accession>A0A183U1J4</accession>
<evidence type="ECO:0000313" key="2">
    <source>
        <dbReference type="Proteomes" id="UP000050794"/>
    </source>
</evidence>
<reference evidence="3" key="1">
    <citation type="submission" date="2016-06" db="UniProtKB">
        <authorList>
            <consortium name="WormBaseParasite"/>
        </authorList>
    </citation>
    <scope>IDENTIFICATION</scope>
</reference>
<dbReference type="WBParaSite" id="TCNE_0000236401-mRNA-1">
    <property type="protein sequence ID" value="TCNE_0000236401-mRNA-1"/>
    <property type="gene ID" value="TCNE_0000236401"/>
</dbReference>
<evidence type="ECO:0000313" key="1">
    <source>
        <dbReference type="EMBL" id="VDM27949.1"/>
    </source>
</evidence>
<dbReference type="EMBL" id="UYWY01002316">
    <property type="protein sequence ID" value="VDM27949.1"/>
    <property type="molecule type" value="Genomic_DNA"/>
</dbReference>